<evidence type="ECO:0000313" key="3">
    <source>
        <dbReference type="Proteomes" id="UP001629113"/>
    </source>
</evidence>
<keyword evidence="3" id="KW-1185">Reference proteome</keyword>
<evidence type="ECO:0000313" key="2">
    <source>
        <dbReference type="EMBL" id="KAL3419213.1"/>
    </source>
</evidence>
<dbReference type="Proteomes" id="UP001629113">
    <property type="component" value="Unassembled WGS sequence"/>
</dbReference>
<feature type="compositionally biased region" description="Low complexity" evidence="1">
    <location>
        <begin position="342"/>
        <end position="360"/>
    </location>
</feature>
<accession>A0ABR4P7E1</accession>
<feature type="compositionally biased region" description="Acidic residues" evidence="1">
    <location>
        <begin position="282"/>
        <end position="293"/>
    </location>
</feature>
<dbReference type="InterPro" id="IPR010684">
    <property type="entry name" value="RNA_pol_II_trans_fac_SIII_A"/>
</dbReference>
<protein>
    <submittedName>
        <fullName evidence="2">RNA polymerase ii transcription factor siii subunit</fullName>
    </submittedName>
</protein>
<dbReference type="EMBL" id="JBFCZG010000008">
    <property type="protein sequence ID" value="KAL3419213.1"/>
    <property type="molecule type" value="Genomic_DNA"/>
</dbReference>
<dbReference type="PANTHER" id="PTHR15141">
    <property type="entry name" value="TRANSCRIPTION ELONGATION FACTOR B POLYPEPTIDE 3"/>
    <property type="match status" value="1"/>
</dbReference>
<dbReference type="Pfam" id="PF06881">
    <property type="entry name" value="Elongin_A"/>
    <property type="match status" value="1"/>
</dbReference>
<dbReference type="PANTHER" id="PTHR15141:SF76">
    <property type="entry name" value="TRANSCRIPTION ELONGATION FACTOR B POLYPEPTIDE 3"/>
    <property type="match status" value="1"/>
</dbReference>
<dbReference type="InterPro" id="IPR051870">
    <property type="entry name" value="Elongin-A_domain"/>
</dbReference>
<gene>
    <name evidence="2" type="ORF">PVAG01_09435</name>
</gene>
<name>A0ABR4P7E1_9HELO</name>
<feature type="region of interest" description="Disordered" evidence="1">
    <location>
        <begin position="232"/>
        <end position="393"/>
    </location>
</feature>
<proteinExistence type="predicted"/>
<evidence type="ECO:0000256" key="1">
    <source>
        <dbReference type="SAM" id="MobiDB-lite"/>
    </source>
</evidence>
<organism evidence="2 3">
    <name type="scientific">Phlyctema vagabunda</name>
    <dbReference type="NCBI Taxonomy" id="108571"/>
    <lineage>
        <taxon>Eukaryota</taxon>
        <taxon>Fungi</taxon>
        <taxon>Dikarya</taxon>
        <taxon>Ascomycota</taxon>
        <taxon>Pezizomycotina</taxon>
        <taxon>Leotiomycetes</taxon>
        <taxon>Helotiales</taxon>
        <taxon>Dermateaceae</taxon>
        <taxon>Phlyctema</taxon>
    </lineage>
</organism>
<sequence length="393" mass="43419">MPAPRLIDSCIKACIRNVRLLTDVGDFEYRTIRPVLKCVSSAKQLHKIEVNSPQIQGEDAELWRAFIARDVPGWRKKNYVPKNPRKWYEVYLRYIKEQQIELERDQEMLRASMQGLKKEKETHVSRVVDLKTLPKMPRDPRMIANNGGVPLKGKGVGFKKQAPSALTWNAGSKTKLTDGKSVLTRARREAKEISQRSKLITPTSQLGGRLGQVKQAPAGMVKEYRTAAQPPVKILSRKRGSNFTGGISGPSLEDREARLRAAMAGNKQDNSGARATYVGSSDDGDEFDDDDDLFSERPPQRSQAGPAPRNASYAPSTRPSQSAPKPSDVISSMISKPKPATSRPSNNISSSASNSRRASPAPAPAPGGKPMMARKRPEVDVFNRAASKRPRLR</sequence>
<feature type="compositionally biased region" description="Polar residues" evidence="1">
    <location>
        <begin position="313"/>
        <end position="334"/>
    </location>
</feature>
<dbReference type="Gene3D" id="6.10.250.3180">
    <property type="match status" value="1"/>
</dbReference>
<comment type="caution">
    <text evidence="2">The sequence shown here is derived from an EMBL/GenBank/DDBJ whole genome shotgun (WGS) entry which is preliminary data.</text>
</comment>
<reference evidence="2 3" key="1">
    <citation type="submission" date="2024-06" db="EMBL/GenBank/DDBJ databases">
        <title>Complete genome of Phlyctema vagabunda strain 19-DSS-EL-015.</title>
        <authorList>
            <person name="Fiorenzani C."/>
        </authorList>
    </citation>
    <scope>NUCLEOTIDE SEQUENCE [LARGE SCALE GENOMIC DNA]</scope>
    <source>
        <strain evidence="2 3">19-DSS-EL-015</strain>
    </source>
</reference>